<dbReference type="EMBL" id="JAGFNK010000028">
    <property type="protein sequence ID" value="KAI9511065.1"/>
    <property type="molecule type" value="Genomic_DNA"/>
</dbReference>
<sequence>MMNPYNPFSFSSPPLLCSDFPPSHLRWTNQSLSRTRRNIRPSLFAPLSDLKPQLMTSSLRPFVLTHPWQNLGSRALSIVNVARTAARGDTAVLFTPWNEQIQSSRARTEGDVRPYRRRPSTSHIRRTYKVSVAPARFDRFRLTLSPHPVCIAFTIAQHHPCSGLSSATTQINKTCTVIILTPPAMLIQVDLTDSPSPLSPIALPPNSKGAPDRHILFLMHRRLRARRSS</sequence>
<evidence type="ECO:0000313" key="2">
    <source>
        <dbReference type="Proteomes" id="UP001207468"/>
    </source>
</evidence>
<organism evidence="1 2">
    <name type="scientific">Russula earlei</name>
    <dbReference type="NCBI Taxonomy" id="71964"/>
    <lineage>
        <taxon>Eukaryota</taxon>
        <taxon>Fungi</taxon>
        <taxon>Dikarya</taxon>
        <taxon>Basidiomycota</taxon>
        <taxon>Agaricomycotina</taxon>
        <taxon>Agaricomycetes</taxon>
        <taxon>Russulales</taxon>
        <taxon>Russulaceae</taxon>
        <taxon>Russula</taxon>
    </lineage>
</organism>
<protein>
    <submittedName>
        <fullName evidence="1">Uncharacterized protein</fullName>
    </submittedName>
</protein>
<reference evidence="1" key="1">
    <citation type="submission" date="2021-03" db="EMBL/GenBank/DDBJ databases">
        <title>Evolutionary priming and transition to the ectomycorrhizal habit in an iconic lineage of mushroom-forming fungi: is preadaptation a requirement?</title>
        <authorList>
            <consortium name="DOE Joint Genome Institute"/>
            <person name="Looney B.P."/>
            <person name="Miyauchi S."/>
            <person name="Morin E."/>
            <person name="Drula E."/>
            <person name="Courty P.E."/>
            <person name="Chicoki N."/>
            <person name="Fauchery L."/>
            <person name="Kohler A."/>
            <person name="Kuo A."/>
            <person name="LaButti K."/>
            <person name="Pangilinan J."/>
            <person name="Lipzen A."/>
            <person name="Riley R."/>
            <person name="Andreopoulos W."/>
            <person name="He G."/>
            <person name="Johnson J."/>
            <person name="Barry K.W."/>
            <person name="Grigoriev I.V."/>
            <person name="Nagy L."/>
            <person name="Hibbett D."/>
            <person name="Henrissat B."/>
            <person name="Matheny P.B."/>
            <person name="Labbe J."/>
            <person name="Martin A.F."/>
        </authorList>
    </citation>
    <scope>NUCLEOTIDE SEQUENCE</scope>
    <source>
        <strain evidence="1">BPL698</strain>
    </source>
</reference>
<keyword evidence="2" id="KW-1185">Reference proteome</keyword>
<gene>
    <name evidence="1" type="ORF">F5148DRAFT_440578</name>
</gene>
<comment type="caution">
    <text evidence="1">The sequence shown here is derived from an EMBL/GenBank/DDBJ whole genome shotgun (WGS) entry which is preliminary data.</text>
</comment>
<name>A0ACC0UIC0_9AGAM</name>
<dbReference type="Proteomes" id="UP001207468">
    <property type="component" value="Unassembled WGS sequence"/>
</dbReference>
<accession>A0ACC0UIC0</accession>
<evidence type="ECO:0000313" key="1">
    <source>
        <dbReference type="EMBL" id="KAI9511065.1"/>
    </source>
</evidence>
<proteinExistence type="predicted"/>